<evidence type="ECO:0000313" key="3">
    <source>
        <dbReference type="Proteomes" id="UP000019184"/>
    </source>
</evidence>
<dbReference type="InterPro" id="IPR047798">
    <property type="entry name" value="BPSS1780-like"/>
</dbReference>
<sequence>MTAIRVDAGRGWGWIVEGWQLFAQAPGIWIVMLLIYLAISVVLSLIPFVGTLAHALLNPLLIGGMLYGAAAQARGKPLEIAHLFRGFQDQERMGPLVMLGAISVAGYVLIGLVILVFVGGSVATGAVLDNSGMGVSPEAIGGLFIGAGLITVLIVLTLGIMVTMALFYGIPLVMLAGQNAWPAALDSVAACWINMLPMLVLGLIYLVLIVLAALPLGLGFLVLGPVTVCTVYASYREIFEGSPSGVRLTQ</sequence>
<feature type="transmembrane region" description="Helical" evidence="1">
    <location>
        <begin position="143"/>
        <end position="176"/>
    </location>
</feature>
<feature type="transmembrane region" description="Helical" evidence="1">
    <location>
        <begin position="28"/>
        <end position="49"/>
    </location>
</feature>
<organism evidence="2 3">
    <name type="scientific">Candidatus Contendobacter odensis Run_B_J11</name>
    <dbReference type="NCBI Taxonomy" id="1400861"/>
    <lineage>
        <taxon>Bacteria</taxon>
        <taxon>Pseudomonadati</taxon>
        <taxon>Pseudomonadota</taxon>
        <taxon>Gammaproteobacteria</taxon>
        <taxon>Candidatus Competibacteraceae</taxon>
        <taxon>Candidatus Contendibacter</taxon>
    </lineage>
</organism>
<keyword evidence="3" id="KW-1185">Reference proteome</keyword>
<dbReference type="NCBIfam" id="NF041043">
    <property type="entry name" value="BPSS1780_fam"/>
    <property type="match status" value="1"/>
</dbReference>
<protein>
    <recommendedName>
        <fullName evidence="4">Transmembrane protein</fullName>
    </recommendedName>
</protein>
<dbReference type="RefSeq" id="WP_051497331.1">
    <property type="nucleotide sequence ID" value="NZ_CBTK010000030.1"/>
</dbReference>
<dbReference type="AlphaFoldDB" id="A0A7U7G8L1"/>
<proteinExistence type="predicted"/>
<dbReference type="EMBL" id="CBTK010000030">
    <property type="protein sequence ID" value="CDH43589.1"/>
    <property type="molecule type" value="Genomic_DNA"/>
</dbReference>
<dbReference type="OrthoDB" id="5298483at2"/>
<keyword evidence="1" id="KW-0812">Transmembrane</keyword>
<keyword evidence="1" id="KW-0472">Membrane</keyword>
<gene>
    <name evidence="2" type="ORF">BN874_1250004</name>
</gene>
<dbReference type="Proteomes" id="UP000019184">
    <property type="component" value="Unassembled WGS sequence"/>
</dbReference>
<name>A0A7U7G8L1_9GAMM</name>
<feature type="transmembrane region" description="Helical" evidence="1">
    <location>
        <begin position="55"/>
        <end position="75"/>
    </location>
</feature>
<reference evidence="2 3" key="1">
    <citation type="journal article" date="2014" name="ISME J.">
        <title>Candidatus Competibacter-lineage genomes retrieved from metagenomes reveal functional metabolic diversity.</title>
        <authorList>
            <person name="McIlroy S.J."/>
            <person name="Albertsen M."/>
            <person name="Andresen E.K."/>
            <person name="Saunders A.M."/>
            <person name="Kristiansen R."/>
            <person name="Stokholm-Bjerregaard M."/>
            <person name="Nielsen K.L."/>
            <person name="Nielsen P.H."/>
        </authorList>
    </citation>
    <scope>NUCLEOTIDE SEQUENCE [LARGE SCALE GENOMIC DNA]</scope>
    <source>
        <strain evidence="2 3">Run_B_J11</strain>
    </source>
</reference>
<evidence type="ECO:0008006" key="4">
    <source>
        <dbReference type="Google" id="ProtNLM"/>
    </source>
</evidence>
<keyword evidence="1" id="KW-1133">Transmembrane helix</keyword>
<comment type="caution">
    <text evidence="2">The sequence shown here is derived from an EMBL/GenBank/DDBJ whole genome shotgun (WGS) entry which is preliminary data.</text>
</comment>
<evidence type="ECO:0000313" key="2">
    <source>
        <dbReference type="EMBL" id="CDH43589.1"/>
    </source>
</evidence>
<feature type="transmembrane region" description="Helical" evidence="1">
    <location>
        <begin position="96"/>
        <end position="123"/>
    </location>
</feature>
<evidence type="ECO:0000256" key="1">
    <source>
        <dbReference type="SAM" id="Phobius"/>
    </source>
</evidence>
<accession>A0A7U7G8L1</accession>